<evidence type="ECO:0000313" key="2">
    <source>
        <dbReference type="EMBL" id="SFI21079.1"/>
    </source>
</evidence>
<keyword evidence="3" id="KW-1185">Reference proteome</keyword>
<organism evidence="2 3">
    <name type="scientific">Paraburkholderia megapolitana</name>
    <dbReference type="NCBI Taxonomy" id="420953"/>
    <lineage>
        <taxon>Bacteria</taxon>
        <taxon>Pseudomonadati</taxon>
        <taxon>Pseudomonadota</taxon>
        <taxon>Betaproteobacteria</taxon>
        <taxon>Burkholderiales</taxon>
        <taxon>Burkholderiaceae</taxon>
        <taxon>Paraburkholderia</taxon>
    </lineage>
</organism>
<feature type="signal peptide" evidence="1">
    <location>
        <begin position="1"/>
        <end position="25"/>
    </location>
</feature>
<accession>A0A1I3GC85</accession>
<feature type="chain" id="PRO_5011583744" evidence="1">
    <location>
        <begin position="26"/>
        <end position="183"/>
    </location>
</feature>
<sequence>MTRPTARRIAAFTLGVLMMPGPGFATTVAASAQLAPSSVNLVAWPRMSARDFGCYMEKTFGHRDKRFNCAMKRYSNQGDPCKNTRAYYEGPTFPDSLAARVHPLATHVELSWEHGELQQVSVTLRGTFAEPIARRAFGLPDAQAASLPVNVMSTDIQQPGKGLTDVSLTGFDHMGAGDVDCGG</sequence>
<proteinExistence type="predicted"/>
<dbReference type="Proteomes" id="UP000199548">
    <property type="component" value="Unassembled WGS sequence"/>
</dbReference>
<protein>
    <submittedName>
        <fullName evidence="2">Uncharacterized protein</fullName>
    </submittedName>
</protein>
<dbReference type="EMBL" id="FOQU01000002">
    <property type="protein sequence ID" value="SFI21079.1"/>
    <property type="molecule type" value="Genomic_DNA"/>
</dbReference>
<keyword evidence="1" id="KW-0732">Signal</keyword>
<dbReference type="RefSeq" id="WP_143098034.1">
    <property type="nucleotide sequence ID" value="NZ_CP041745.1"/>
</dbReference>
<dbReference type="OrthoDB" id="9027801at2"/>
<reference evidence="2 3" key="1">
    <citation type="submission" date="2016-10" db="EMBL/GenBank/DDBJ databases">
        <authorList>
            <person name="de Groot N.N."/>
        </authorList>
    </citation>
    <scope>NUCLEOTIDE SEQUENCE [LARGE SCALE GENOMIC DNA]</scope>
    <source>
        <strain evidence="2 3">LMG 23650</strain>
    </source>
</reference>
<dbReference type="AlphaFoldDB" id="A0A1I3GC85"/>
<evidence type="ECO:0000256" key="1">
    <source>
        <dbReference type="SAM" id="SignalP"/>
    </source>
</evidence>
<evidence type="ECO:0000313" key="3">
    <source>
        <dbReference type="Proteomes" id="UP000199548"/>
    </source>
</evidence>
<name>A0A1I3GC85_9BURK</name>
<gene>
    <name evidence="2" type="ORF">SAMN05192543_102445</name>
</gene>